<organism evidence="2">
    <name type="scientific">viral metagenome</name>
    <dbReference type="NCBI Taxonomy" id="1070528"/>
    <lineage>
        <taxon>unclassified sequences</taxon>
        <taxon>metagenomes</taxon>
        <taxon>organismal metagenomes</taxon>
    </lineage>
</organism>
<accession>A0A6C0I429</accession>
<keyword evidence="1" id="KW-0472">Membrane</keyword>
<evidence type="ECO:0000313" key="2">
    <source>
        <dbReference type="EMBL" id="QHT87542.1"/>
    </source>
</evidence>
<protein>
    <submittedName>
        <fullName evidence="2">Uncharacterized protein</fullName>
    </submittedName>
</protein>
<name>A0A6C0I429_9ZZZZ</name>
<reference evidence="2" key="1">
    <citation type="journal article" date="2020" name="Nature">
        <title>Giant virus diversity and host interactions through global metagenomics.</title>
        <authorList>
            <person name="Schulz F."/>
            <person name="Roux S."/>
            <person name="Paez-Espino D."/>
            <person name="Jungbluth S."/>
            <person name="Walsh D.A."/>
            <person name="Denef V.J."/>
            <person name="McMahon K.D."/>
            <person name="Konstantinidis K.T."/>
            <person name="Eloe-Fadrosh E.A."/>
            <person name="Kyrpides N.C."/>
            <person name="Woyke T."/>
        </authorList>
    </citation>
    <scope>NUCLEOTIDE SEQUENCE</scope>
    <source>
        <strain evidence="2">GVMAG-M-3300023184-190</strain>
    </source>
</reference>
<keyword evidence="1" id="KW-1133">Transmembrane helix</keyword>
<dbReference type="AlphaFoldDB" id="A0A6C0I429"/>
<keyword evidence="1" id="KW-0812">Transmembrane</keyword>
<dbReference type="EMBL" id="MN740092">
    <property type="protein sequence ID" value="QHT87542.1"/>
    <property type="molecule type" value="Genomic_DNA"/>
</dbReference>
<feature type="transmembrane region" description="Helical" evidence="1">
    <location>
        <begin position="65"/>
        <end position="83"/>
    </location>
</feature>
<evidence type="ECO:0000256" key="1">
    <source>
        <dbReference type="SAM" id="Phobius"/>
    </source>
</evidence>
<sequence>MSINELLKFNLFYESYVNGEPIDLINEKADSNQALRDELDNKMKQLSASTSSIYYEHRKELDHSIHINILLTILATSLLYYSFSKLM</sequence>
<proteinExistence type="predicted"/>